<dbReference type="AlphaFoldDB" id="A0A1I5UKA7"/>
<dbReference type="SUPFAM" id="SSF53850">
    <property type="entry name" value="Periplasmic binding protein-like II"/>
    <property type="match status" value="1"/>
</dbReference>
<name>A0A1I5UKA7_9LACT</name>
<dbReference type="InterPro" id="IPR000914">
    <property type="entry name" value="SBP_5_dom"/>
</dbReference>
<feature type="domain" description="Solute-binding protein family 5" evidence="7">
    <location>
        <begin position="87"/>
        <end position="469"/>
    </location>
</feature>
<evidence type="ECO:0000313" key="8">
    <source>
        <dbReference type="EMBL" id="SFP95741.1"/>
    </source>
</evidence>
<dbReference type="GO" id="GO:0043190">
    <property type="term" value="C:ATP-binding cassette (ABC) transporter complex"/>
    <property type="evidence" value="ECO:0007669"/>
    <property type="project" value="InterPro"/>
</dbReference>
<accession>A0A1I5UKA7</accession>
<dbReference type="OrthoDB" id="9801912at2"/>
<dbReference type="STRING" id="82801.SAMN04488506_0043"/>
<dbReference type="FunFam" id="3.90.76.10:FF:000001">
    <property type="entry name" value="Oligopeptide ABC transporter substrate-binding protein"/>
    <property type="match status" value="1"/>
</dbReference>
<evidence type="ECO:0000256" key="4">
    <source>
        <dbReference type="ARBA" id="ARBA00022729"/>
    </source>
</evidence>
<dbReference type="RefSeq" id="WP_092479009.1">
    <property type="nucleotide sequence ID" value="NZ_FOXW01000001.1"/>
</dbReference>
<dbReference type="GO" id="GO:0030288">
    <property type="term" value="C:outer membrane-bounded periplasmic space"/>
    <property type="evidence" value="ECO:0007669"/>
    <property type="project" value="UniProtKB-ARBA"/>
</dbReference>
<dbReference type="PROSITE" id="PS51257">
    <property type="entry name" value="PROKAR_LIPOPROTEIN"/>
    <property type="match status" value="1"/>
</dbReference>
<dbReference type="Proteomes" id="UP000199136">
    <property type="component" value="Unassembled WGS sequence"/>
</dbReference>
<proteinExistence type="inferred from homology"/>
<feature type="signal peptide" evidence="6">
    <location>
        <begin position="1"/>
        <end position="21"/>
    </location>
</feature>
<evidence type="ECO:0000256" key="2">
    <source>
        <dbReference type="ARBA" id="ARBA00005695"/>
    </source>
</evidence>
<keyword evidence="3" id="KW-0813">Transport</keyword>
<dbReference type="PIRSF" id="PIRSF002741">
    <property type="entry name" value="MppA"/>
    <property type="match status" value="1"/>
</dbReference>
<dbReference type="GO" id="GO:0015833">
    <property type="term" value="P:peptide transport"/>
    <property type="evidence" value="ECO:0007669"/>
    <property type="project" value="UniProtKB-KW"/>
</dbReference>
<comment type="similarity">
    <text evidence="2">Belongs to the bacterial solute-binding protein 5 family.</text>
</comment>
<evidence type="ECO:0000313" key="9">
    <source>
        <dbReference type="Proteomes" id="UP000199136"/>
    </source>
</evidence>
<keyword evidence="5" id="KW-0653">Protein transport</keyword>
<dbReference type="InterPro" id="IPR030678">
    <property type="entry name" value="Peptide/Ni-bd"/>
</dbReference>
<sequence>MIKNKRLSLLVTGFASMMVLAACGGANSDGAAEDVAADETAGGVLNVQVDVEVATMDPQMATDGTSFEVIANTIEGLYTLDESGVAVPSLAEKTDVSEDGLTYTFTLKDATWSNGTPVTADDFVYAWQRLADPDTASEYYYIMGIAGVVNADEISAGEKDPEELGVTAIDEKTLEVKLNHPVPFFESLMAFPSFFPMNQAFFEEAGENYGTSADTLIANGAFEITSYEPAATTIELEKNPDYFDAENVSLDGIKYQVIKDTQQAMLSYQNGDLDVVTLAGEQVDLFKDDPEFQTIQAGYLWYISPNTKVPGLENANLRKALGQAFDKEYIAETVLKDGSNAADYMIPEGLAVDPEGVDFRETTGTYLEFDPAAAQEALELAKEELGKDSFTFTMIIEDTESSINVAQVLKSQIEENLDGVTVEIEQMPKKTRLDRMNVGDYELALTRWGPDYADPMTYADMFLTDSGNNKGFWSNAKYDELVNSSLDGELSLDPEARWTALQEAESIILEDAGILPVYQKGNAVMVKSNVTGVDFHTVGVSRIVKNAVKE</sequence>
<evidence type="ECO:0000256" key="3">
    <source>
        <dbReference type="ARBA" id="ARBA00022448"/>
    </source>
</evidence>
<feature type="chain" id="PRO_5038813956" evidence="6">
    <location>
        <begin position="22"/>
        <end position="550"/>
    </location>
</feature>
<dbReference type="EMBL" id="FOXW01000001">
    <property type="protein sequence ID" value="SFP95741.1"/>
    <property type="molecule type" value="Genomic_DNA"/>
</dbReference>
<evidence type="ECO:0000256" key="5">
    <source>
        <dbReference type="ARBA" id="ARBA00022856"/>
    </source>
</evidence>
<evidence type="ECO:0000256" key="1">
    <source>
        <dbReference type="ARBA" id="ARBA00004196"/>
    </source>
</evidence>
<dbReference type="Gene3D" id="3.90.76.10">
    <property type="entry name" value="Dipeptide-binding Protein, Domain 1"/>
    <property type="match status" value="1"/>
</dbReference>
<keyword evidence="9" id="KW-1185">Reference proteome</keyword>
<dbReference type="FunFam" id="3.10.105.10:FF:000001">
    <property type="entry name" value="Oligopeptide ABC transporter, oligopeptide-binding protein"/>
    <property type="match status" value="1"/>
</dbReference>
<dbReference type="CDD" id="cd08504">
    <property type="entry name" value="PBP2_OppA"/>
    <property type="match status" value="1"/>
</dbReference>
<dbReference type="Gene3D" id="3.40.190.10">
    <property type="entry name" value="Periplasmic binding protein-like II"/>
    <property type="match status" value="1"/>
</dbReference>
<organism evidence="8 9">
    <name type="scientific">Desemzia incerta</name>
    <dbReference type="NCBI Taxonomy" id="82801"/>
    <lineage>
        <taxon>Bacteria</taxon>
        <taxon>Bacillati</taxon>
        <taxon>Bacillota</taxon>
        <taxon>Bacilli</taxon>
        <taxon>Lactobacillales</taxon>
        <taxon>Carnobacteriaceae</taxon>
        <taxon>Desemzia</taxon>
    </lineage>
</organism>
<keyword evidence="5" id="KW-0571">Peptide transport</keyword>
<dbReference type="Gene3D" id="3.10.105.10">
    <property type="entry name" value="Dipeptide-binding Protein, Domain 3"/>
    <property type="match status" value="1"/>
</dbReference>
<dbReference type="GO" id="GO:1904680">
    <property type="term" value="F:peptide transmembrane transporter activity"/>
    <property type="evidence" value="ECO:0007669"/>
    <property type="project" value="TreeGrafter"/>
</dbReference>
<dbReference type="Pfam" id="PF00496">
    <property type="entry name" value="SBP_bac_5"/>
    <property type="match status" value="1"/>
</dbReference>
<dbReference type="PANTHER" id="PTHR30290:SF10">
    <property type="entry name" value="PERIPLASMIC OLIGOPEPTIDE-BINDING PROTEIN-RELATED"/>
    <property type="match status" value="1"/>
</dbReference>
<comment type="subcellular location">
    <subcellularLocation>
        <location evidence="1">Cell envelope</location>
    </subcellularLocation>
</comment>
<reference evidence="8 9" key="1">
    <citation type="submission" date="2016-10" db="EMBL/GenBank/DDBJ databases">
        <authorList>
            <person name="de Groot N.N."/>
        </authorList>
    </citation>
    <scope>NUCLEOTIDE SEQUENCE [LARGE SCALE GENOMIC DNA]</scope>
    <source>
        <strain evidence="8 9">DSM 20581</strain>
    </source>
</reference>
<dbReference type="InterPro" id="IPR039424">
    <property type="entry name" value="SBP_5"/>
</dbReference>
<keyword evidence="4 6" id="KW-0732">Signal</keyword>
<protein>
    <submittedName>
        <fullName evidence="8">Oligopeptide transport system substrate-binding protein</fullName>
    </submittedName>
</protein>
<dbReference type="PANTHER" id="PTHR30290">
    <property type="entry name" value="PERIPLASMIC BINDING COMPONENT OF ABC TRANSPORTER"/>
    <property type="match status" value="1"/>
</dbReference>
<evidence type="ECO:0000256" key="6">
    <source>
        <dbReference type="SAM" id="SignalP"/>
    </source>
</evidence>
<gene>
    <name evidence="8" type="ORF">SAMN04488506_0043</name>
</gene>
<evidence type="ECO:0000259" key="7">
    <source>
        <dbReference type="Pfam" id="PF00496"/>
    </source>
</evidence>